<dbReference type="AlphaFoldDB" id="A0A482IYS2"/>
<dbReference type="Pfam" id="PF00702">
    <property type="entry name" value="Hydrolase"/>
    <property type="match status" value="1"/>
</dbReference>
<dbReference type="GO" id="GO:0016787">
    <property type="term" value="F:hydrolase activity"/>
    <property type="evidence" value="ECO:0007669"/>
    <property type="project" value="UniProtKB-KW"/>
</dbReference>
<gene>
    <name evidence="4" type="ORF">DDF84_029985</name>
</gene>
<dbReference type="NCBIfam" id="TIGR01549">
    <property type="entry name" value="HAD-SF-IA-v1"/>
    <property type="match status" value="1"/>
</dbReference>
<dbReference type="InterPro" id="IPR036412">
    <property type="entry name" value="HAD-like_sf"/>
</dbReference>
<sequence length="235" mass="25220">MRLAGISAISLDLDDTLWAFEPAVVRAEQVLHDWLLQQAPKSAPILSSPQVLRDLRVQFEAMRPELAGDMRALRLGSIRLVLDMSKEDPGLAEAAYDAFYAARQQVDFFDDALPALEWLSQRFPLVAVSNGNANLKLTGGHQFFRASLNPQSFGSGKPGAAIFHAAADAAGCAPGRMLHVGDDPDLDVAGAIAAGAQAAWVVRSEEASAAQWSRSSPPPHLIVRDLRALCQALDA</sequence>
<dbReference type="PANTHER" id="PTHR46470">
    <property type="entry name" value="N-ACYLNEURAMINATE-9-PHOSPHATASE"/>
    <property type="match status" value="1"/>
</dbReference>
<dbReference type="SFLD" id="SFLDS00003">
    <property type="entry name" value="Haloacid_Dehalogenase"/>
    <property type="match status" value="1"/>
</dbReference>
<dbReference type="Gene3D" id="1.20.120.1600">
    <property type="match status" value="1"/>
</dbReference>
<evidence type="ECO:0000256" key="1">
    <source>
        <dbReference type="ARBA" id="ARBA00001946"/>
    </source>
</evidence>
<evidence type="ECO:0000313" key="4">
    <source>
        <dbReference type="EMBL" id="QBP14245.1"/>
    </source>
</evidence>
<protein>
    <submittedName>
        <fullName evidence="4">HAD family hydrolase</fullName>
    </submittedName>
</protein>
<dbReference type="SFLD" id="SFLDG01129">
    <property type="entry name" value="C1.5:_HAD__Beta-PGM__Phosphata"/>
    <property type="match status" value="1"/>
</dbReference>
<dbReference type="GO" id="GO:0009231">
    <property type="term" value="P:riboflavin biosynthetic process"/>
    <property type="evidence" value="ECO:0007669"/>
    <property type="project" value="TreeGrafter"/>
</dbReference>
<dbReference type="InterPro" id="IPR006439">
    <property type="entry name" value="HAD-SF_hydro_IA"/>
</dbReference>
<reference evidence="4 5" key="1">
    <citation type="submission" date="2019-03" db="EMBL/GenBank/DDBJ databases">
        <title>Comparative insights into the high quality Complete genome sequence of highly metal resistant Cupriavidus metallidurans strain BS1 isolated from a gold-copper mine.</title>
        <authorList>
            <person name="Mazhar H.S."/>
            <person name="Rensing C."/>
        </authorList>
    </citation>
    <scope>NUCLEOTIDE SEQUENCE [LARGE SCALE GENOMIC DNA]</scope>
    <source>
        <strain evidence="4 5">BS1</strain>
    </source>
</reference>
<evidence type="ECO:0000256" key="3">
    <source>
        <dbReference type="ARBA" id="ARBA00022842"/>
    </source>
</evidence>
<organism evidence="4 5">
    <name type="scientific">Cupriavidus metallidurans</name>
    <dbReference type="NCBI Taxonomy" id="119219"/>
    <lineage>
        <taxon>Bacteria</taxon>
        <taxon>Pseudomonadati</taxon>
        <taxon>Pseudomonadota</taxon>
        <taxon>Betaproteobacteria</taxon>
        <taxon>Burkholderiales</taxon>
        <taxon>Burkholderiaceae</taxon>
        <taxon>Cupriavidus</taxon>
    </lineage>
</organism>
<dbReference type="Proteomes" id="UP000253772">
    <property type="component" value="Chromosome c2"/>
</dbReference>
<dbReference type="InterPro" id="IPR051400">
    <property type="entry name" value="HAD-like_hydrolase"/>
</dbReference>
<keyword evidence="3" id="KW-0460">Magnesium</keyword>
<dbReference type="OrthoDB" id="367448at2"/>
<keyword evidence="2 4" id="KW-0378">Hydrolase</keyword>
<dbReference type="RefSeq" id="WP_024570304.1">
    <property type="nucleotide sequence ID" value="NZ_CP037901.1"/>
</dbReference>
<dbReference type="EMBL" id="CP037901">
    <property type="protein sequence ID" value="QBP14245.1"/>
    <property type="molecule type" value="Genomic_DNA"/>
</dbReference>
<proteinExistence type="predicted"/>
<comment type="cofactor">
    <cofactor evidence="1">
        <name>Mg(2+)</name>
        <dbReference type="ChEBI" id="CHEBI:18420"/>
    </cofactor>
</comment>
<evidence type="ECO:0000256" key="2">
    <source>
        <dbReference type="ARBA" id="ARBA00022801"/>
    </source>
</evidence>
<evidence type="ECO:0000313" key="5">
    <source>
        <dbReference type="Proteomes" id="UP000253772"/>
    </source>
</evidence>
<dbReference type="SUPFAM" id="SSF56784">
    <property type="entry name" value="HAD-like"/>
    <property type="match status" value="1"/>
</dbReference>
<dbReference type="InterPro" id="IPR023214">
    <property type="entry name" value="HAD_sf"/>
</dbReference>
<name>A0A482IYS2_9BURK</name>
<dbReference type="PANTHER" id="PTHR46470:SF4">
    <property type="entry name" value="5-AMINO-6-(5-PHOSPHO-D-RIBITYLAMINO)URACIL PHOSPHATASE YIGB"/>
    <property type="match status" value="1"/>
</dbReference>
<dbReference type="Gene3D" id="3.40.50.1000">
    <property type="entry name" value="HAD superfamily/HAD-like"/>
    <property type="match status" value="1"/>
</dbReference>
<accession>A0A482IYS2</accession>